<dbReference type="RefSeq" id="WP_380115777.1">
    <property type="nucleotide sequence ID" value="NZ_JBHSIU010000018.1"/>
</dbReference>
<dbReference type="Gene3D" id="3.90.245.10">
    <property type="entry name" value="Ribonucleoside hydrolase-like"/>
    <property type="match status" value="1"/>
</dbReference>
<dbReference type="EMBL" id="JBHSIU010000018">
    <property type="protein sequence ID" value="MFC4999366.1"/>
    <property type="molecule type" value="Genomic_DNA"/>
</dbReference>
<proteinExistence type="predicted"/>
<protein>
    <recommendedName>
        <fullName evidence="4">Nucleoside hydrolase</fullName>
    </recommendedName>
</protein>
<evidence type="ECO:0000313" key="2">
    <source>
        <dbReference type="EMBL" id="MFC4999366.1"/>
    </source>
</evidence>
<keyword evidence="3" id="KW-1185">Reference proteome</keyword>
<comment type="caution">
    <text evidence="2">The sequence shown here is derived from an EMBL/GenBank/DDBJ whole genome shotgun (WGS) entry which is preliminary data.</text>
</comment>
<reference evidence="3" key="1">
    <citation type="journal article" date="2019" name="Int. J. Syst. Evol. Microbiol.">
        <title>The Global Catalogue of Microorganisms (GCM) 10K type strain sequencing project: providing services to taxonomists for standard genome sequencing and annotation.</title>
        <authorList>
            <consortium name="The Broad Institute Genomics Platform"/>
            <consortium name="The Broad Institute Genome Sequencing Center for Infectious Disease"/>
            <person name="Wu L."/>
            <person name="Ma J."/>
        </authorList>
    </citation>
    <scope>NUCLEOTIDE SEQUENCE [LARGE SCALE GENOMIC DNA]</scope>
    <source>
        <strain evidence="3">CGMCC 4.7152</strain>
    </source>
</reference>
<evidence type="ECO:0000256" key="1">
    <source>
        <dbReference type="SAM" id="SignalP"/>
    </source>
</evidence>
<feature type="signal peptide" evidence="1">
    <location>
        <begin position="1"/>
        <end position="25"/>
    </location>
</feature>
<gene>
    <name evidence="2" type="ORF">ACFPIJ_16135</name>
</gene>
<accession>A0ABV9VSI7</accession>
<dbReference type="InterPro" id="IPR036452">
    <property type="entry name" value="Ribo_hydro-like"/>
</dbReference>
<dbReference type="Proteomes" id="UP001595912">
    <property type="component" value="Unassembled WGS sequence"/>
</dbReference>
<sequence length="78" mass="8032">MRLPRLALATVLAMLLVAVAEPAAAEPAGGPPSGPVRLIVDTDFGQWWDDVAALSVVHSAASTGRVQILGVMSDVDNP</sequence>
<organism evidence="2 3">
    <name type="scientific">Dactylosporangium cerinum</name>
    <dbReference type="NCBI Taxonomy" id="1434730"/>
    <lineage>
        <taxon>Bacteria</taxon>
        <taxon>Bacillati</taxon>
        <taxon>Actinomycetota</taxon>
        <taxon>Actinomycetes</taxon>
        <taxon>Micromonosporales</taxon>
        <taxon>Micromonosporaceae</taxon>
        <taxon>Dactylosporangium</taxon>
    </lineage>
</organism>
<evidence type="ECO:0000313" key="3">
    <source>
        <dbReference type="Proteomes" id="UP001595912"/>
    </source>
</evidence>
<feature type="chain" id="PRO_5045102564" description="Nucleoside hydrolase" evidence="1">
    <location>
        <begin position="26"/>
        <end position="78"/>
    </location>
</feature>
<keyword evidence="1" id="KW-0732">Signal</keyword>
<evidence type="ECO:0008006" key="4">
    <source>
        <dbReference type="Google" id="ProtNLM"/>
    </source>
</evidence>
<name>A0ABV9VSI7_9ACTN</name>